<evidence type="ECO:0000313" key="16">
    <source>
        <dbReference type="EMBL" id="BDD87391.1"/>
    </source>
</evidence>
<keyword evidence="22" id="KW-1185">Reference proteome</keyword>
<dbReference type="Pfam" id="PF00078">
    <property type="entry name" value="RVT_1"/>
    <property type="match status" value="1"/>
</dbReference>
<evidence type="ECO:0000256" key="5">
    <source>
        <dbReference type="ARBA" id="ARBA00022842"/>
    </source>
</evidence>
<dbReference type="EMBL" id="AP025516">
    <property type="protein sequence ID" value="BDD88160.1"/>
    <property type="molecule type" value="Genomic_DNA"/>
</dbReference>
<dbReference type="EMBL" id="AP025516">
    <property type="protein sequence ID" value="BDD88683.1"/>
    <property type="molecule type" value="Genomic_DNA"/>
</dbReference>
<dbReference type="InterPro" id="IPR013597">
    <property type="entry name" value="Mat_intron_G2"/>
</dbReference>
<evidence type="ECO:0000313" key="21">
    <source>
        <dbReference type="EMBL" id="BDD89395.1"/>
    </source>
</evidence>
<evidence type="ECO:0000259" key="10">
    <source>
        <dbReference type="PROSITE" id="PS50878"/>
    </source>
</evidence>
<dbReference type="EMBL" id="AP025516">
    <property type="protein sequence ID" value="BDD86383.1"/>
    <property type="molecule type" value="Genomic_DNA"/>
</dbReference>
<dbReference type="EC" id="2.7.7.49" evidence="1"/>
<dbReference type="PANTHER" id="PTHR34047">
    <property type="entry name" value="NUCLEAR INTRON MATURASE 1, MITOCHONDRIAL-RELATED"/>
    <property type="match status" value="1"/>
</dbReference>
<evidence type="ECO:0000313" key="20">
    <source>
        <dbReference type="EMBL" id="BDD88683.1"/>
    </source>
</evidence>
<dbReference type="EMBL" id="AP025516">
    <property type="protein sequence ID" value="BDD86251.1"/>
    <property type="molecule type" value="Genomic_DNA"/>
</dbReference>
<dbReference type="NCBIfam" id="TIGR04416">
    <property type="entry name" value="group_II_RT_mat"/>
    <property type="match status" value="1"/>
</dbReference>
<dbReference type="InterPro" id="IPR051083">
    <property type="entry name" value="GrpII_Intron_Splice-Mob/Def"/>
</dbReference>
<dbReference type="EMBL" id="AP025516">
    <property type="protein sequence ID" value="BDD87992.1"/>
    <property type="molecule type" value="Genomic_DNA"/>
</dbReference>
<dbReference type="SUPFAM" id="SSF56672">
    <property type="entry name" value="DNA/RNA polymerases"/>
    <property type="match status" value="1"/>
</dbReference>
<keyword evidence="3" id="KW-0548">Nucleotidyltransferase</keyword>
<proteinExistence type="inferred from homology"/>
<evidence type="ECO:0000256" key="6">
    <source>
        <dbReference type="ARBA" id="ARBA00022918"/>
    </source>
</evidence>
<dbReference type="InterPro" id="IPR000123">
    <property type="entry name" value="Reverse_transcriptase_msDNA"/>
</dbReference>
<dbReference type="CDD" id="cd01651">
    <property type="entry name" value="RT_G2_intron"/>
    <property type="match status" value="1"/>
</dbReference>
<comment type="similarity">
    <text evidence="8">Belongs to the bacterial reverse transcriptase family.</text>
</comment>
<evidence type="ECO:0000313" key="12">
    <source>
        <dbReference type="EMBL" id="BDD86251.1"/>
    </source>
</evidence>
<gene>
    <name evidence="11" type="ORF">DPPLL_01340</name>
    <name evidence="12" type="ORF">DPPLL_06160</name>
    <name evidence="13" type="ORF">DPPLL_07480</name>
    <name evidence="14" type="ORF">DPPLL_13690</name>
    <name evidence="15" type="ORF">DPPLL_15470</name>
    <name evidence="16" type="ORF">DPPLL_17560</name>
    <name evidence="17" type="ORF">DPPLL_19110</name>
    <name evidence="18" type="ORF">DPPLL_23570</name>
    <name evidence="19" type="ORF">DPPLL_25250</name>
    <name evidence="20" type="ORF">DPPLL_30480</name>
    <name evidence="21" type="ORF">DPPLL_37600</name>
</gene>
<dbReference type="GO" id="GO:0003964">
    <property type="term" value="F:RNA-directed DNA polymerase activity"/>
    <property type="evidence" value="ECO:0007669"/>
    <property type="project" value="UniProtKB-KW"/>
</dbReference>
<dbReference type="InterPro" id="IPR030931">
    <property type="entry name" value="Group_II_RT_mat"/>
</dbReference>
<dbReference type="EMBL" id="AP025516">
    <property type="protein sequence ID" value="BDD87004.1"/>
    <property type="molecule type" value="Genomic_DNA"/>
</dbReference>
<feature type="domain" description="Reverse transcriptase" evidence="10">
    <location>
        <begin position="45"/>
        <end position="271"/>
    </location>
</feature>
<evidence type="ECO:0000313" key="18">
    <source>
        <dbReference type="EMBL" id="BDD87992.1"/>
    </source>
</evidence>
<dbReference type="EMBL" id="AP025516">
    <property type="protein sequence ID" value="BDD87391.1"/>
    <property type="molecule type" value="Genomic_DNA"/>
</dbReference>
<dbReference type="PANTHER" id="PTHR34047:SF8">
    <property type="entry name" value="PROTEIN YKFC"/>
    <property type="match status" value="1"/>
</dbReference>
<sequence>MEAACERSNMLLAYQRVMENKGSAGVDGIGIAEFKDHLKRHWPTIRAKLLAGAYTPSPVRRVDIPKPQGGVRTLGIPTLTDRLIQQALHQVLSPLFEPDFSESNYGFRPGRNAHQAVKAARQYVAEGRRFVVDMDLEKFFDRVNHDLLMGRVMKKVNDRRVACLIRRYLECGILTNGVVLPRTEGTPQGGPLSPLLSNILLTDLDRELERRGHAFCRYADDCNIYVKSRRSGERVMGSITRFLGEVLQLTVNEGKSAVARPWERKFLGYSMTWHKQPKLRIAPASRQRLADRIREVLKGACGRNLKKTISELSPILRGWMAYFRLTEVKGVLEELDGWIRRKLRCILWRQWKRRFTRARNLMKAGLTKERAWRSVSNQRGPWWNSGASHMNHAFRKAYFDRLGLVSLLDTMRRLQCIQ</sequence>
<evidence type="ECO:0000313" key="22">
    <source>
        <dbReference type="Proteomes" id="UP000830055"/>
    </source>
</evidence>
<keyword evidence="7" id="KW-0051">Antiviral defense</keyword>
<dbReference type="PRINTS" id="PR00866">
    <property type="entry name" value="RNADNAPOLMS"/>
</dbReference>
<protein>
    <recommendedName>
        <fullName evidence="1">RNA-directed DNA polymerase</fullName>
        <ecNumber evidence="1">2.7.7.49</ecNumber>
    </recommendedName>
</protein>
<keyword evidence="6 18" id="KW-0695">RNA-directed DNA polymerase</keyword>
<reference evidence="18 22" key="1">
    <citation type="submission" date="2022-01" db="EMBL/GenBank/DDBJ databases">
        <title>Desulfofustis limnae sp. nov., a novel mesophilic sulfate-reducing bacterium isolated from marsh soil.</title>
        <authorList>
            <person name="Watanabe M."/>
            <person name="Takahashi A."/>
            <person name="Kojima H."/>
            <person name="Fukui M."/>
        </authorList>
    </citation>
    <scope>NUCLEOTIDE SEQUENCE [LARGE SCALE GENOMIC DNA]</scope>
    <source>
        <strain evidence="18 22">PPLL</strain>
    </source>
</reference>
<evidence type="ECO:0000256" key="8">
    <source>
        <dbReference type="ARBA" id="ARBA00034120"/>
    </source>
</evidence>
<evidence type="ECO:0000313" key="14">
    <source>
        <dbReference type="EMBL" id="BDD87004.1"/>
    </source>
</evidence>
<evidence type="ECO:0000313" key="11">
    <source>
        <dbReference type="EMBL" id="BDD85769.1"/>
    </source>
</evidence>
<organism evidence="18 22">
    <name type="scientific">Desulfofustis limnaeus</name>
    <dbReference type="NCBI Taxonomy" id="2740163"/>
    <lineage>
        <taxon>Bacteria</taxon>
        <taxon>Pseudomonadati</taxon>
        <taxon>Thermodesulfobacteriota</taxon>
        <taxon>Desulfobulbia</taxon>
        <taxon>Desulfobulbales</taxon>
        <taxon>Desulfocapsaceae</taxon>
        <taxon>Desulfofustis</taxon>
    </lineage>
</organism>
<keyword evidence="2" id="KW-0808">Transferase</keyword>
<dbReference type="InterPro" id="IPR000477">
    <property type="entry name" value="RT_dom"/>
</dbReference>
<evidence type="ECO:0000256" key="3">
    <source>
        <dbReference type="ARBA" id="ARBA00022695"/>
    </source>
</evidence>
<dbReference type="EMBL" id="AP025516">
    <property type="protein sequence ID" value="BDD87546.1"/>
    <property type="molecule type" value="Genomic_DNA"/>
</dbReference>
<evidence type="ECO:0000313" key="17">
    <source>
        <dbReference type="EMBL" id="BDD87546.1"/>
    </source>
</evidence>
<evidence type="ECO:0000313" key="15">
    <source>
        <dbReference type="EMBL" id="BDD87182.1"/>
    </source>
</evidence>
<dbReference type="Proteomes" id="UP000830055">
    <property type="component" value="Chromosome"/>
</dbReference>
<name>A0ABM7WAH5_9BACT</name>
<evidence type="ECO:0000256" key="9">
    <source>
        <dbReference type="ARBA" id="ARBA00048173"/>
    </source>
</evidence>
<keyword evidence="4" id="KW-0479">Metal-binding</keyword>
<dbReference type="InterPro" id="IPR043502">
    <property type="entry name" value="DNA/RNA_pol_sf"/>
</dbReference>
<dbReference type="EMBL" id="AP025516">
    <property type="protein sequence ID" value="BDD87182.1"/>
    <property type="molecule type" value="Genomic_DNA"/>
</dbReference>
<comment type="catalytic activity">
    <reaction evidence="9">
        <text>DNA(n) + a 2'-deoxyribonucleoside 5'-triphosphate = DNA(n+1) + diphosphate</text>
        <dbReference type="Rhea" id="RHEA:22508"/>
        <dbReference type="Rhea" id="RHEA-COMP:17339"/>
        <dbReference type="Rhea" id="RHEA-COMP:17340"/>
        <dbReference type="ChEBI" id="CHEBI:33019"/>
        <dbReference type="ChEBI" id="CHEBI:61560"/>
        <dbReference type="ChEBI" id="CHEBI:173112"/>
        <dbReference type="EC" id="2.7.7.49"/>
    </reaction>
</comment>
<dbReference type="EMBL" id="AP025516">
    <property type="protein sequence ID" value="BDD89395.1"/>
    <property type="molecule type" value="Genomic_DNA"/>
</dbReference>
<evidence type="ECO:0000256" key="4">
    <source>
        <dbReference type="ARBA" id="ARBA00022723"/>
    </source>
</evidence>
<dbReference type="Pfam" id="PF08388">
    <property type="entry name" value="GIIM"/>
    <property type="match status" value="1"/>
</dbReference>
<keyword evidence="5" id="KW-0460">Magnesium</keyword>
<evidence type="ECO:0000313" key="19">
    <source>
        <dbReference type="EMBL" id="BDD88160.1"/>
    </source>
</evidence>
<dbReference type="EMBL" id="AP025516">
    <property type="protein sequence ID" value="BDD85769.1"/>
    <property type="molecule type" value="Genomic_DNA"/>
</dbReference>
<evidence type="ECO:0000256" key="2">
    <source>
        <dbReference type="ARBA" id="ARBA00022679"/>
    </source>
</evidence>
<accession>A0ABM7WAH5</accession>
<evidence type="ECO:0000256" key="7">
    <source>
        <dbReference type="ARBA" id="ARBA00023118"/>
    </source>
</evidence>
<dbReference type="PROSITE" id="PS50878">
    <property type="entry name" value="RT_POL"/>
    <property type="match status" value="1"/>
</dbReference>
<evidence type="ECO:0000313" key="13">
    <source>
        <dbReference type="EMBL" id="BDD86383.1"/>
    </source>
</evidence>
<evidence type="ECO:0000256" key="1">
    <source>
        <dbReference type="ARBA" id="ARBA00012493"/>
    </source>
</evidence>